<proteinExistence type="predicted"/>
<protein>
    <submittedName>
        <fullName evidence="1">Uncharacterized protein</fullName>
    </submittedName>
</protein>
<organism evidence="1 2">
    <name type="scientific">Phycomyces blakesleeanus</name>
    <dbReference type="NCBI Taxonomy" id="4837"/>
    <lineage>
        <taxon>Eukaryota</taxon>
        <taxon>Fungi</taxon>
        <taxon>Fungi incertae sedis</taxon>
        <taxon>Mucoromycota</taxon>
        <taxon>Mucoromycotina</taxon>
        <taxon>Mucoromycetes</taxon>
        <taxon>Mucorales</taxon>
        <taxon>Phycomycetaceae</taxon>
        <taxon>Phycomyces</taxon>
    </lineage>
</organism>
<keyword evidence="2" id="KW-1185">Reference proteome</keyword>
<dbReference type="EMBL" id="JBCLYO010000030">
    <property type="protein sequence ID" value="KAL0076839.1"/>
    <property type="molecule type" value="Genomic_DNA"/>
</dbReference>
<sequence length="68" mass="7635">MTASIPILLQKMKFHLKLFNYYTALSKGSNEDSVSLNVSKEQESFLHFPSVTNTKASDVDVGCGYFQQ</sequence>
<evidence type="ECO:0000313" key="1">
    <source>
        <dbReference type="EMBL" id="KAL0076839.1"/>
    </source>
</evidence>
<dbReference type="Proteomes" id="UP001448207">
    <property type="component" value="Unassembled WGS sequence"/>
</dbReference>
<gene>
    <name evidence="1" type="ORF">J3Q64DRAFT_1350867</name>
</gene>
<reference evidence="1 2" key="1">
    <citation type="submission" date="2024-04" db="EMBL/GenBank/DDBJ databases">
        <title>Symmetric and asymmetric DNA N6-adenine methylation regulates different biological responses in Mucorales.</title>
        <authorList>
            <consortium name="Lawrence Berkeley National Laboratory"/>
            <person name="Lax C."/>
            <person name="Mondo S.J."/>
            <person name="Osorio-Concepcion M."/>
            <person name="Muszewska A."/>
            <person name="Corrochano-Luque M."/>
            <person name="Gutierrez G."/>
            <person name="Riley R."/>
            <person name="Lipzen A."/>
            <person name="Guo J."/>
            <person name="Hundley H."/>
            <person name="Amirebrahimi M."/>
            <person name="Ng V."/>
            <person name="Lorenzo-Gutierrez D."/>
            <person name="Binder U."/>
            <person name="Yang J."/>
            <person name="Song Y."/>
            <person name="Canovas D."/>
            <person name="Navarro E."/>
            <person name="Freitag M."/>
            <person name="Gabaldon T."/>
            <person name="Grigoriev I.V."/>
            <person name="Corrochano L.M."/>
            <person name="Nicolas F.E."/>
            <person name="Garre V."/>
        </authorList>
    </citation>
    <scope>NUCLEOTIDE SEQUENCE [LARGE SCALE GENOMIC DNA]</scope>
    <source>
        <strain evidence="1 2">L51</strain>
    </source>
</reference>
<accession>A0ABR3ANE9</accession>
<name>A0ABR3ANE9_PHYBL</name>
<evidence type="ECO:0000313" key="2">
    <source>
        <dbReference type="Proteomes" id="UP001448207"/>
    </source>
</evidence>
<comment type="caution">
    <text evidence="1">The sequence shown here is derived from an EMBL/GenBank/DDBJ whole genome shotgun (WGS) entry which is preliminary data.</text>
</comment>